<evidence type="ECO:0000313" key="9">
    <source>
        <dbReference type="Proteomes" id="UP001234178"/>
    </source>
</evidence>
<dbReference type="InterPro" id="IPR023578">
    <property type="entry name" value="Ras_GEF_dom_sf"/>
</dbReference>
<keyword evidence="9" id="KW-1185">Reference proteome</keyword>
<dbReference type="SUPFAM" id="SSF48366">
    <property type="entry name" value="Ras GEF"/>
    <property type="match status" value="1"/>
</dbReference>
<dbReference type="PROSITE" id="PS50200">
    <property type="entry name" value="RA"/>
    <property type="match status" value="1"/>
</dbReference>
<reference evidence="8 9" key="1">
    <citation type="journal article" date="2023" name="Nucleic Acids Res.">
        <title>The hologenome of Daphnia magna reveals possible DNA methylation and microbiome-mediated evolution of the host genome.</title>
        <authorList>
            <person name="Chaturvedi A."/>
            <person name="Li X."/>
            <person name="Dhandapani V."/>
            <person name="Marshall H."/>
            <person name="Kissane S."/>
            <person name="Cuenca-Cambronero M."/>
            <person name="Asole G."/>
            <person name="Calvet F."/>
            <person name="Ruiz-Romero M."/>
            <person name="Marangio P."/>
            <person name="Guigo R."/>
            <person name="Rago D."/>
            <person name="Mirbahai L."/>
            <person name="Eastwood N."/>
            <person name="Colbourne J.K."/>
            <person name="Zhou J."/>
            <person name="Mallon E."/>
            <person name="Orsini L."/>
        </authorList>
    </citation>
    <scope>NUCLEOTIDE SEQUENCE [LARGE SCALE GENOMIC DNA]</scope>
    <source>
        <strain evidence="8">LRV0_1</strain>
    </source>
</reference>
<evidence type="ECO:0000256" key="2">
    <source>
        <dbReference type="PROSITE-ProRule" id="PRU00168"/>
    </source>
</evidence>
<feature type="compositionally biased region" description="Low complexity" evidence="3">
    <location>
        <begin position="733"/>
        <end position="750"/>
    </location>
</feature>
<dbReference type="Proteomes" id="UP001234178">
    <property type="component" value="Unassembled WGS sequence"/>
</dbReference>
<dbReference type="PROSITE" id="PS50212">
    <property type="entry name" value="RASGEF_NTER"/>
    <property type="match status" value="1"/>
</dbReference>
<dbReference type="CDD" id="cd06224">
    <property type="entry name" value="REM"/>
    <property type="match status" value="1"/>
</dbReference>
<dbReference type="InterPro" id="IPR001895">
    <property type="entry name" value="RASGEF_cat_dom"/>
</dbReference>
<dbReference type="Gene3D" id="1.10.840.10">
    <property type="entry name" value="Ras guanine-nucleotide exchange factors catalytic domain"/>
    <property type="match status" value="1"/>
</dbReference>
<dbReference type="PANTHER" id="PTHR23113:SF312">
    <property type="entry name" value="RAL GUANINE NUCLEOTIDE DISSOCIATION STIMULATOR-LIKE, ISOFORM E"/>
    <property type="match status" value="1"/>
</dbReference>
<evidence type="ECO:0000259" key="7">
    <source>
        <dbReference type="PROSITE" id="PS50212"/>
    </source>
</evidence>
<feature type="region of interest" description="Disordered" evidence="3">
    <location>
        <begin position="663"/>
        <end position="697"/>
    </location>
</feature>
<dbReference type="Gene3D" id="3.10.20.90">
    <property type="entry name" value="Phosphatidylinositol 3-kinase Catalytic Subunit, Chain A, domain 1"/>
    <property type="match status" value="1"/>
</dbReference>
<comment type="caution">
    <text evidence="8">The sequence shown here is derived from an EMBL/GenBank/DDBJ whole genome shotgun (WGS) entry which is preliminary data.</text>
</comment>
<sequence length="1246" mass="139454">MNIDGDSNQNQPCTSQFPILLVILCSTLRLHLLETMDRRFRRSENTLFNNICRRLRFSLWFYRFVPLNSWMIFRQALPQFHNEFDYPMAIFITFLAPQEFRRNERTFSRVVWLVVRSRSHATQPPWPNNLRKRVTLSSAKGFVCDQISSLFVDVKLPTWRLWGEEKTDGAVYAVYLKKVRYHVPSKAISDSDDDISHLEWETVRVRLIKAGTLEKLVESLASDTGELESTYVNVFLATYRTFSTASQILALIAKRYADLNQPTVMEAVRLQHKKTLRSTLHVWLDAFPDDFRDPPDYPLLNQFLVFCEQHAKDSELHFKVKHRMERLIKNPEPIDQSPSIQRILATNPDLTYSGNDTNGGSSVNGICNSGDNTADASLHAIFLELPEKHMAEQLTRLDTELFKRVIPHQCLGAVWSRRDRDKGKIGKGTRSSEASSVAATVEQFNAVSYRVISTILVGSTEPRSQQRARVIAKWIDVAQELRVLKNFSSLKAIISALQSNPIYRLKHVWANVPRDKVEVYEELARIFSEENNQSAQRELLMKEGTAKFAETAGENDRQMLKVIQKQAVHSNLISHGTIPYLGTFLTDLTMVDTAIPDTTADGLINFDKRRKEFEVLAQIKLLQGAANSYQIATDHRFERWFESLMVLDDREAYELSCNLEPCNSGHSSARNSEKFPRRKPNGYGHRKNDSIASTSSSSSSQFLSELDGANSANLSLGESSASLEQKMFHTHLSSSSSSSSLPSLDVSVSSSGGGTTGLSVGTHSSSQNATPSKAGSLPRGVTPPYSVSPMRTPDFYVIRVSIASPSKETEGINLYKSIMVSNHERSPQVIRNAMVKHGLEGNPEDYTLAQLLPKGEMVLPSNANVYYAINTSCDLNFILRPRGESMGHNHHSTPPGSGSASGRSTPTRLRMRECHKDSSTKDTLKARKKILSLGFNDGTMEDISSTALVTVQAYRNIAEDASKRGTLIQDETSVQFLAYVLGEKNVEVVGLALETLKLLSDTQRHRQKLAAVFGVLEALQATADAAEEFGEEIANSAADIFTALKFSKNSTYGNRKPTGQPKVERIPSTEEAVEDEGLFGALDTSSHSDRGHRFLKYNSKAKTITVKVTGLTTNQEDRELLERQLIKVQGVISIVFDANNSRVTLRSRPDLNIESVGQAVRKTQTMRAFLVCKNELGEETLKPIGETNSDDDERKLSTPLPDYLPEDDNDIPTETSDKALAPHGITEVASNWINSAATFLQRSFYW</sequence>
<evidence type="ECO:0000313" key="8">
    <source>
        <dbReference type="EMBL" id="KAK4036559.1"/>
    </source>
</evidence>
<dbReference type="SUPFAM" id="SSF54236">
    <property type="entry name" value="Ubiquitin-like"/>
    <property type="match status" value="1"/>
</dbReference>
<feature type="transmembrane region" description="Helical" evidence="4">
    <location>
        <begin position="54"/>
        <end position="73"/>
    </location>
</feature>
<dbReference type="SMART" id="SM00229">
    <property type="entry name" value="RasGEFN"/>
    <property type="match status" value="1"/>
</dbReference>
<name>A0ABR0B4D4_9CRUS</name>
<dbReference type="SMART" id="SM00147">
    <property type="entry name" value="RasGEF"/>
    <property type="match status" value="1"/>
</dbReference>
<dbReference type="InterPro" id="IPR000159">
    <property type="entry name" value="RA_dom"/>
</dbReference>
<dbReference type="EMBL" id="JAOYFB010000040">
    <property type="protein sequence ID" value="KAK4036559.1"/>
    <property type="molecule type" value="Genomic_DNA"/>
</dbReference>
<evidence type="ECO:0000256" key="4">
    <source>
        <dbReference type="SAM" id="Phobius"/>
    </source>
</evidence>
<feature type="domain" description="Ras-associating" evidence="6">
    <location>
        <begin position="794"/>
        <end position="884"/>
    </location>
</feature>
<proteinExistence type="predicted"/>
<keyword evidence="4" id="KW-0472">Membrane</keyword>
<feature type="compositionally biased region" description="Low complexity" evidence="3">
    <location>
        <begin position="757"/>
        <end position="766"/>
    </location>
</feature>
<dbReference type="CDD" id="cd00153">
    <property type="entry name" value="RA_RalGDS_like"/>
    <property type="match status" value="1"/>
</dbReference>
<dbReference type="InterPro" id="IPR008937">
    <property type="entry name" value="Ras-like_GEF"/>
</dbReference>
<dbReference type="InterPro" id="IPR019804">
    <property type="entry name" value="Ras_G-nucl-exch_fac_CS"/>
</dbReference>
<dbReference type="InterPro" id="IPR029071">
    <property type="entry name" value="Ubiquitin-like_domsf"/>
</dbReference>
<evidence type="ECO:0000256" key="3">
    <source>
        <dbReference type="SAM" id="MobiDB-lite"/>
    </source>
</evidence>
<dbReference type="InterPro" id="IPR036964">
    <property type="entry name" value="RASGEF_cat_dom_sf"/>
</dbReference>
<protein>
    <recommendedName>
        <fullName evidence="10">Ral guanine nucleotide dissociation stimulator 1-like protein</fullName>
    </recommendedName>
</protein>
<evidence type="ECO:0000256" key="1">
    <source>
        <dbReference type="ARBA" id="ARBA00022658"/>
    </source>
</evidence>
<dbReference type="Pfam" id="PF00617">
    <property type="entry name" value="RasGEF"/>
    <property type="match status" value="1"/>
</dbReference>
<feature type="transmembrane region" description="Helical" evidence="4">
    <location>
        <begin position="15"/>
        <end position="33"/>
    </location>
</feature>
<feature type="region of interest" description="Disordered" evidence="3">
    <location>
        <begin position="733"/>
        <end position="785"/>
    </location>
</feature>
<evidence type="ECO:0000259" key="6">
    <source>
        <dbReference type="PROSITE" id="PS50200"/>
    </source>
</evidence>
<dbReference type="PROSITE" id="PS50009">
    <property type="entry name" value="RASGEF_CAT"/>
    <property type="match status" value="1"/>
</dbReference>
<keyword evidence="4" id="KW-0812">Transmembrane</keyword>
<feature type="region of interest" description="Disordered" evidence="3">
    <location>
        <begin position="1181"/>
        <end position="1217"/>
    </location>
</feature>
<organism evidence="8 9">
    <name type="scientific">Daphnia magna</name>
    <dbReference type="NCBI Taxonomy" id="35525"/>
    <lineage>
        <taxon>Eukaryota</taxon>
        <taxon>Metazoa</taxon>
        <taxon>Ecdysozoa</taxon>
        <taxon>Arthropoda</taxon>
        <taxon>Crustacea</taxon>
        <taxon>Branchiopoda</taxon>
        <taxon>Diplostraca</taxon>
        <taxon>Cladocera</taxon>
        <taxon>Anomopoda</taxon>
        <taxon>Daphniidae</taxon>
        <taxon>Daphnia</taxon>
    </lineage>
</organism>
<evidence type="ECO:0000259" key="5">
    <source>
        <dbReference type="PROSITE" id="PS50009"/>
    </source>
</evidence>
<dbReference type="Pfam" id="PF00618">
    <property type="entry name" value="RasGEF_N"/>
    <property type="match status" value="1"/>
</dbReference>
<accession>A0ABR0B4D4</accession>
<dbReference type="PROSITE" id="PS00720">
    <property type="entry name" value="RASGEF"/>
    <property type="match status" value="1"/>
</dbReference>
<dbReference type="PANTHER" id="PTHR23113">
    <property type="entry name" value="GUANINE NUCLEOTIDE EXCHANGE FACTOR"/>
    <property type="match status" value="1"/>
</dbReference>
<dbReference type="Pfam" id="PF00788">
    <property type="entry name" value="RA"/>
    <property type="match status" value="1"/>
</dbReference>
<keyword evidence="4" id="KW-1133">Transmembrane helix</keyword>
<evidence type="ECO:0008006" key="10">
    <source>
        <dbReference type="Google" id="ProtNLM"/>
    </source>
</evidence>
<gene>
    <name evidence="8" type="ORF">OUZ56_028609</name>
</gene>
<dbReference type="SMART" id="SM00314">
    <property type="entry name" value="RA"/>
    <property type="match status" value="1"/>
</dbReference>
<dbReference type="CDD" id="cd00155">
    <property type="entry name" value="RasGEF"/>
    <property type="match status" value="1"/>
</dbReference>
<keyword evidence="1 2" id="KW-0344">Guanine-nucleotide releasing factor</keyword>
<feature type="region of interest" description="Disordered" evidence="3">
    <location>
        <begin position="885"/>
        <end position="907"/>
    </location>
</feature>
<dbReference type="Gene3D" id="1.20.870.10">
    <property type="entry name" value="Son of sevenless (SoS) protein Chain: S domain 1"/>
    <property type="match status" value="1"/>
</dbReference>
<dbReference type="InterPro" id="IPR000651">
    <property type="entry name" value="Ras-like_Gua-exchang_fac_N"/>
</dbReference>
<feature type="domain" description="Ras-GEF" evidence="5">
    <location>
        <begin position="386"/>
        <end position="662"/>
    </location>
</feature>
<feature type="domain" description="N-terminal Ras-GEF" evidence="7">
    <location>
        <begin position="204"/>
        <end position="328"/>
    </location>
</feature>
<feature type="compositionally biased region" description="Polar residues" evidence="3">
    <location>
        <begin position="892"/>
        <end position="907"/>
    </location>
</feature>